<reference evidence="4 5" key="1">
    <citation type="submission" date="2019-03" db="EMBL/GenBank/DDBJ databases">
        <title>First draft genome of Liparis tanakae, snailfish: a comprehensive survey of snailfish specific genes.</title>
        <authorList>
            <person name="Kim W."/>
            <person name="Song I."/>
            <person name="Jeong J.-H."/>
            <person name="Kim D."/>
            <person name="Kim S."/>
            <person name="Ryu S."/>
            <person name="Song J.Y."/>
            <person name="Lee S.K."/>
        </authorList>
    </citation>
    <scope>NUCLEOTIDE SEQUENCE [LARGE SCALE GENOMIC DNA]</scope>
    <source>
        <tissue evidence="4">Muscle</tissue>
    </source>
</reference>
<evidence type="ECO:0000256" key="2">
    <source>
        <dbReference type="SAM" id="Phobius"/>
    </source>
</evidence>
<sequence length="321" mass="34939">MKNQQARHGALLVALLVVLRHVHVALRVARVVRHPHRHRGAGDGQLAGKHSEVRIKTPESNSHVEVEEAVAGLKEEQAGLGVIVIGGDAKGSETFTLSQQLLLSRALQERLLLAAQTTVQPPPLAGTVQLHQLLTAQGKRDSVVNQNMPPSDRRPFPFFLLISPLLWVHLLFFLVTLVTLILEIRDIVTGDTCPALILFNLGRFRTVLGVVDLPTQAKVLATLVGSLAVAHLKRHENRCVAIKTFSQPPMRECVYCDRPARSKETPFHKQLKAVAVKAKGAAAAFNTRASPGFSVRTAETLDTTGPKNTKSPTACNAEIET</sequence>
<dbReference type="AlphaFoldDB" id="A0A4Z2IIE6"/>
<accession>A0A4Z2IIE6</accession>
<feature type="transmembrane region" description="Helical" evidence="2">
    <location>
        <begin position="156"/>
        <end position="182"/>
    </location>
</feature>
<keyword evidence="3" id="KW-0732">Signal</keyword>
<evidence type="ECO:0000313" key="5">
    <source>
        <dbReference type="Proteomes" id="UP000314294"/>
    </source>
</evidence>
<dbReference type="EMBL" id="SRLO01000087">
    <property type="protein sequence ID" value="TNN77082.1"/>
    <property type="molecule type" value="Genomic_DNA"/>
</dbReference>
<proteinExistence type="predicted"/>
<gene>
    <name evidence="4" type="ORF">EYF80_012720</name>
</gene>
<comment type="caution">
    <text evidence="4">The sequence shown here is derived from an EMBL/GenBank/DDBJ whole genome shotgun (WGS) entry which is preliminary data.</text>
</comment>
<evidence type="ECO:0000256" key="1">
    <source>
        <dbReference type="SAM" id="MobiDB-lite"/>
    </source>
</evidence>
<feature type="compositionally biased region" description="Polar residues" evidence="1">
    <location>
        <begin position="300"/>
        <end position="314"/>
    </location>
</feature>
<evidence type="ECO:0000313" key="4">
    <source>
        <dbReference type="EMBL" id="TNN77082.1"/>
    </source>
</evidence>
<name>A0A4Z2IIE6_9TELE</name>
<feature type="region of interest" description="Disordered" evidence="1">
    <location>
        <begin position="299"/>
        <end position="321"/>
    </location>
</feature>
<keyword evidence="2" id="KW-1133">Transmembrane helix</keyword>
<keyword evidence="2" id="KW-0472">Membrane</keyword>
<protein>
    <recommendedName>
        <fullName evidence="6">Secreted protein</fullName>
    </recommendedName>
</protein>
<evidence type="ECO:0000256" key="3">
    <source>
        <dbReference type="SAM" id="SignalP"/>
    </source>
</evidence>
<feature type="chain" id="PRO_5021207855" description="Secreted protein" evidence="3">
    <location>
        <begin position="26"/>
        <end position="321"/>
    </location>
</feature>
<evidence type="ECO:0008006" key="6">
    <source>
        <dbReference type="Google" id="ProtNLM"/>
    </source>
</evidence>
<keyword evidence="2" id="KW-0812">Transmembrane</keyword>
<dbReference type="Proteomes" id="UP000314294">
    <property type="component" value="Unassembled WGS sequence"/>
</dbReference>
<keyword evidence="5" id="KW-1185">Reference proteome</keyword>
<organism evidence="4 5">
    <name type="scientific">Liparis tanakae</name>
    <name type="common">Tanaka's snailfish</name>
    <dbReference type="NCBI Taxonomy" id="230148"/>
    <lineage>
        <taxon>Eukaryota</taxon>
        <taxon>Metazoa</taxon>
        <taxon>Chordata</taxon>
        <taxon>Craniata</taxon>
        <taxon>Vertebrata</taxon>
        <taxon>Euteleostomi</taxon>
        <taxon>Actinopterygii</taxon>
        <taxon>Neopterygii</taxon>
        <taxon>Teleostei</taxon>
        <taxon>Neoteleostei</taxon>
        <taxon>Acanthomorphata</taxon>
        <taxon>Eupercaria</taxon>
        <taxon>Perciformes</taxon>
        <taxon>Cottioidei</taxon>
        <taxon>Cottales</taxon>
        <taxon>Liparidae</taxon>
        <taxon>Liparis</taxon>
    </lineage>
</organism>
<feature type="signal peptide" evidence="3">
    <location>
        <begin position="1"/>
        <end position="25"/>
    </location>
</feature>